<evidence type="ECO:0000313" key="2">
    <source>
        <dbReference type="Proteomes" id="UP000462362"/>
    </source>
</evidence>
<sequence>MGVRSDVAFVICKEDYEALERAFEKHFPESKLLDCFDLIETVEGKGETWFVYVCREIKWYTEDPDIAFLMSCLKEKRTQFAEACEAGYSESWNCTHFEDWVGVQSQPQLVLNV</sequence>
<proteinExistence type="predicted"/>
<dbReference type="RefSeq" id="WP_149879533.1">
    <property type="nucleotide sequence ID" value="NZ_WNCA01000017.1"/>
</dbReference>
<organism evidence="1 2">
    <name type="scientific">Parasutterella excrementihominis</name>
    <dbReference type="NCBI Taxonomy" id="487175"/>
    <lineage>
        <taxon>Bacteria</taxon>
        <taxon>Pseudomonadati</taxon>
        <taxon>Pseudomonadota</taxon>
        <taxon>Betaproteobacteria</taxon>
        <taxon>Burkholderiales</taxon>
        <taxon>Sutterellaceae</taxon>
        <taxon>Parasutterella</taxon>
    </lineage>
</organism>
<comment type="caution">
    <text evidence="1">The sequence shown here is derived from an EMBL/GenBank/DDBJ whole genome shotgun (WGS) entry which is preliminary data.</text>
</comment>
<reference evidence="1 2" key="1">
    <citation type="journal article" date="2019" name="Nat. Med.">
        <title>A library of human gut bacterial isolates paired with longitudinal multiomics data enables mechanistic microbiome research.</title>
        <authorList>
            <person name="Poyet M."/>
            <person name="Groussin M."/>
            <person name="Gibbons S.M."/>
            <person name="Avila-Pacheco J."/>
            <person name="Jiang X."/>
            <person name="Kearney S.M."/>
            <person name="Perrotta A.R."/>
            <person name="Berdy B."/>
            <person name="Zhao S."/>
            <person name="Lieberman T.D."/>
            <person name="Swanson P.K."/>
            <person name="Smith M."/>
            <person name="Roesemann S."/>
            <person name="Alexander J.E."/>
            <person name="Rich S.A."/>
            <person name="Livny J."/>
            <person name="Vlamakis H."/>
            <person name="Clish C."/>
            <person name="Bullock K."/>
            <person name="Deik A."/>
            <person name="Scott J."/>
            <person name="Pierce K.A."/>
            <person name="Xavier R.J."/>
            <person name="Alm E.J."/>
        </authorList>
    </citation>
    <scope>NUCLEOTIDE SEQUENCE [LARGE SCALE GENOMIC DNA]</scope>
    <source>
        <strain evidence="1 2">BIOML-A2</strain>
    </source>
</reference>
<name>A0A6I3S199_9BURK</name>
<dbReference type="AlphaFoldDB" id="A0A6I3S199"/>
<dbReference type="EMBL" id="WNCL01000017">
    <property type="protein sequence ID" value="MTU43375.1"/>
    <property type="molecule type" value="Genomic_DNA"/>
</dbReference>
<evidence type="ECO:0000313" key="1">
    <source>
        <dbReference type="EMBL" id="MTU43375.1"/>
    </source>
</evidence>
<accession>A0A6I3S199</accession>
<gene>
    <name evidence="1" type="ORF">GMD42_07030</name>
</gene>
<protein>
    <submittedName>
        <fullName evidence="1">Uncharacterized protein</fullName>
    </submittedName>
</protein>
<dbReference type="Proteomes" id="UP000462362">
    <property type="component" value="Unassembled WGS sequence"/>
</dbReference>